<dbReference type="NCBIfam" id="NF047558">
    <property type="entry name" value="TPR_END_plus"/>
    <property type="match status" value="1"/>
</dbReference>
<dbReference type="EMBL" id="RQFK01000024">
    <property type="protein sequence ID" value="TGK82977.1"/>
    <property type="molecule type" value="Genomic_DNA"/>
</dbReference>
<dbReference type="Proteomes" id="UP000298009">
    <property type="component" value="Unassembled WGS sequence"/>
</dbReference>
<dbReference type="SUPFAM" id="SSF48452">
    <property type="entry name" value="TPR-like"/>
    <property type="match status" value="1"/>
</dbReference>
<reference evidence="2" key="1">
    <citation type="journal article" date="2019" name="PLoS Negl. Trop. Dis.">
        <title>Revisiting the worldwide diversity of Leptospira species in the environment.</title>
        <authorList>
            <person name="Vincent A.T."/>
            <person name="Schiettekatte O."/>
            <person name="Bourhy P."/>
            <person name="Veyrier F.J."/>
            <person name="Picardeau M."/>
        </authorList>
    </citation>
    <scope>NUCLEOTIDE SEQUENCE [LARGE SCALE GENOMIC DNA]</scope>
    <source>
        <strain evidence="2">201800287</strain>
    </source>
</reference>
<dbReference type="Pfam" id="PF13181">
    <property type="entry name" value="TPR_8"/>
    <property type="match status" value="2"/>
</dbReference>
<dbReference type="AlphaFoldDB" id="A0A4R9I9F0"/>
<gene>
    <name evidence="2" type="ORF">EHQ24_08110</name>
</gene>
<sequence length="315" mass="36629">MVRKLILIITFFLSFNHSLSAEDDFLSETFIQNHKNYRVYSFQNEASKKIKNVENLKRKKEYNQAILEIHSILKIYPLSEIYYLLGNIYMDLQNYQLAEKAYKLSLIDNFLTKPITLYNLACLYSLTKNEDAAFKILKEALLTGYPYLDYIKKDKDLEYLRNTKNWDSFQQKYIRIKNENNFIGTYNIDDTGKNQLFLCDNNVAIKASYYSSTIDGSCCNTDDYSKPKNNYSLGKWRKIDNQIVVIYYKSCGYRGTLPPNPNEGAAADCVNRRNCSLTQECKNTNFNEYINFDSVDLDSDPPIKGTKKHAVACDT</sequence>
<protein>
    <submittedName>
        <fullName evidence="2">Tetratricopeptide repeat protein</fullName>
    </submittedName>
</protein>
<comment type="caution">
    <text evidence="2">The sequence shown here is derived from an EMBL/GenBank/DDBJ whole genome shotgun (WGS) entry which is preliminary data.</text>
</comment>
<dbReference type="Gene3D" id="1.25.40.10">
    <property type="entry name" value="Tetratricopeptide repeat domain"/>
    <property type="match status" value="1"/>
</dbReference>
<organism evidence="2 3">
    <name type="scientific">Leptospira noumeaensis</name>
    <dbReference type="NCBI Taxonomy" id="2484964"/>
    <lineage>
        <taxon>Bacteria</taxon>
        <taxon>Pseudomonadati</taxon>
        <taxon>Spirochaetota</taxon>
        <taxon>Spirochaetia</taxon>
        <taxon>Leptospirales</taxon>
        <taxon>Leptospiraceae</taxon>
        <taxon>Leptospira</taxon>
    </lineage>
</organism>
<keyword evidence="3" id="KW-1185">Reference proteome</keyword>
<proteinExistence type="predicted"/>
<evidence type="ECO:0000313" key="2">
    <source>
        <dbReference type="EMBL" id="TGK82977.1"/>
    </source>
</evidence>
<evidence type="ECO:0000313" key="3">
    <source>
        <dbReference type="Proteomes" id="UP000298009"/>
    </source>
</evidence>
<dbReference type="InterPro" id="IPR019734">
    <property type="entry name" value="TPR_rpt"/>
</dbReference>
<feature type="chain" id="PRO_5020777760" evidence="1">
    <location>
        <begin position="21"/>
        <end position="315"/>
    </location>
</feature>
<keyword evidence="1" id="KW-0732">Signal</keyword>
<accession>A0A4R9I9F0</accession>
<dbReference type="InterPro" id="IPR011990">
    <property type="entry name" value="TPR-like_helical_dom_sf"/>
</dbReference>
<dbReference type="RefSeq" id="WP_135601175.1">
    <property type="nucleotide sequence ID" value="NZ_RQFK01000024.1"/>
</dbReference>
<name>A0A4R9I9F0_9LEPT</name>
<evidence type="ECO:0000256" key="1">
    <source>
        <dbReference type="SAM" id="SignalP"/>
    </source>
</evidence>
<feature type="signal peptide" evidence="1">
    <location>
        <begin position="1"/>
        <end position="20"/>
    </location>
</feature>
<dbReference type="OrthoDB" id="1525165at2"/>